<dbReference type="EMBL" id="JAGGJA010000010">
    <property type="protein sequence ID" value="MCW9708098.1"/>
    <property type="molecule type" value="Genomic_DNA"/>
</dbReference>
<name>A0ABT3PQG0_9BACT</name>
<sequence>MYRLTISILILAFISISCSGPKTVARSEVVNVTGYDFSEYTAQGFLITPEQYLEEYQSIGLITVTQWPAVRKMERRIPDSDSQSGYRTVEEFYPESINVEKAIDEIYKVAKDMGADAITRFDVTPTSRMNGTLNVQGVEISGFAIDRK</sequence>
<keyword evidence="1" id="KW-0732">Signal</keyword>
<proteinExistence type="predicted"/>
<dbReference type="PROSITE" id="PS51257">
    <property type="entry name" value="PROKAR_LIPOPROTEIN"/>
    <property type="match status" value="1"/>
</dbReference>
<keyword evidence="3" id="KW-1185">Reference proteome</keyword>
<organism evidence="2 3">
    <name type="scientific">Fodinibius salsisoli</name>
    <dbReference type="NCBI Taxonomy" id="2820877"/>
    <lineage>
        <taxon>Bacteria</taxon>
        <taxon>Pseudomonadati</taxon>
        <taxon>Balneolota</taxon>
        <taxon>Balneolia</taxon>
        <taxon>Balneolales</taxon>
        <taxon>Balneolaceae</taxon>
        <taxon>Fodinibius</taxon>
    </lineage>
</organism>
<dbReference type="RefSeq" id="WP_265766884.1">
    <property type="nucleotide sequence ID" value="NZ_JAGGJA010000010.1"/>
</dbReference>
<protein>
    <recommendedName>
        <fullName evidence="4">Heavy-metal-binding</fullName>
    </recommendedName>
</protein>
<evidence type="ECO:0000313" key="3">
    <source>
        <dbReference type="Proteomes" id="UP001207918"/>
    </source>
</evidence>
<dbReference type="Proteomes" id="UP001207918">
    <property type="component" value="Unassembled WGS sequence"/>
</dbReference>
<evidence type="ECO:0000313" key="2">
    <source>
        <dbReference type="EMBL" id="MCW9708098.1"/>
    </source>
</evidence>
<reference evidence="2 3" key="1">
    <citation type="submission" date="2021-03" db="EMBL/GenBank/DDBJ databases">
        <title>Aliifodinibius sp. nov., a new bacterium isolated from saline soil.</title>
        <authorList>
            <person name="Galisteo C."/>
            <person name="De La Haba R."/>
            <person name="Sanchez-Porro C."/>
            <person name="Ventosa A."/>
        </authorList>
    </citation>
    <scope>NUCLEOTIDE SEQUENCE [LARGE SCALE GENOMIC DNA]</scope>
    <source>
        <strain evidence="2 3">1BSP15-2V2</strain>
    </source>
</reference>
<comment type="caution">
    <text evidence="2">The sequence shown here is derived from an EMBL/GenBank/DDBJ whole genome shotgun (WGS) entry which is preliminary data.</text>
</comment>
<evidence type="ECO:0008006" key="4">
    <source>
        <dbReference type="Google" id="ProtNLM"/>
    </source>
</evidence>
<gene>
    <name evidence="2" type="ORF">J6I44_14625</name>
</gene>
<feature type="signal peptide" evidence="1">
    <location>
        <begin position="1"/>
        <end position="19"/>
    </location>
</feature>
<accession>A0ABT3PQG0</accession>
<evidence type="ECO:0000256" key="1">
    <source>
        <dbReference type="SAM" id="SignalP"/>
    </source>
</evidence>
<feature type="chain" id="PRO_5045603401" description="Heavy-metal-binding" evidence="1">
    <location>
        <begin position="20"/>
        <end position="148"/>
    </location>
</feature>